<dbReference type="RefSeq" id="WP_344291633.1">
    <property type="nucleotide sequence ID" value="NZ_BAAAPF010000158.1"/>
</dbReference>
<name>A0ABN2YZ11_9ACTN</name>
<feature type="domain" description="DUF6879" evidence="1">
    <location>
        <begin position="79"/>
        <end position="242"/>
    </location>
</feature>
<gene>
    <name evidence="2" type="ORF">GCM10009802_42810</name>
</gene>
<dbReference type="EMBL" id="BAAAPF010000158">
    <property type="protein sequence ID" value="GAA2134271.1"/>
    <property type="molecule type" value="Genomic_DNA"/>
</dbReference>
<comment type="caution">
    <text evidence="2">The sequence shown here is derived from an EMBL/GenBank/DDBJ whole genome shotgun (WGS) entry which is preliminary data.</text>
</comment>
<reference evidence="2 3" key="1">
    <citation type="journal article" date="2019" name="Int. J. Syst. Evol. Microbiol.">
        <title>The Global Catalogue of Microorganisms (GCM) 10K type strain sequencing project: providing services to taxonomists for standard genome sequencing and annotation.</title>
        <authorList>
            <consortium name="The Broad Institute Genomics Platform"/>
            <consortium name="The Broad Institute Genome Sequencing Center for Infectious Disease"/>
            <person name="Wu L."/>
            <person name="Ma J."/>
        </authorList>
    </citation>
    <scope>NUCLEOTIDE SEQUENCE [LARGE SCALE GENOMIC DNA]</scope>
    <source>
        <strain evidence="2 3">JCM 15481</strain>
    </source>
</reference>
<protein>
    <recommendedName>
        <fullName evidence="1">DUF6879 domain-containing protein</fullName>
    </recommendedName>
</protein>
<evidence type="ECO:0000313" key="2">
    <source>
        <dbReference type="EMBL" id="GAA2134271.1"/>
    </source>
</evidence>
<dbReference type="InterPro" id="IPR049244">
    <property type="entry name" value="DUF6879"/>
</dbReference>
<organism evidence="2 3">
    <name type="scientific">Streptomyces synnematoformans</name>
    <dbReference type="NCBI Taxonomy" id="415721"/>
    <lineage>
        <taxon>Bacteria</taxon>
        <taxon>Bacillati</taxon>
        <taxon>Actinomycetota</taxon>
        <taxon>Actinomycetes</taxon>
        <taxon>Kitasatosporales</taxon>
        <taxon>Streptomycetaceae</taxon>
        <taxon>Streptomyces</taxon>
    </lineage>
</organism>
<accession>A0ABN2YZ11</accession>
<dbReference type="Pfam" id="PF21806">
    <property type="entry name" value="DUF6879"/>
    <property type="match status" value="1"/>
</dbReference>
<proteinExistence type="predicted"/>
<keyword evidence="3" id="KW-1185">Reference proteome</keyword>
<dbReference type="Proteomes" id="UP001500443">
    <property type="component" value="Unassembled WGS sequence"/>
</dbReference>
<sequence>MVRRLRFRGTDSKNGGCPAVHELDTGDIVVQGPQLTAPEELRQLQHFSASDVAVVVPRELLVHHGPKEVEHVAKPIDLDEFGQLFETFEYSAWRLESRRGYASDREDPDFEEFLKTGQVTYDLDSEWCTNMRRQTGAGKRVGRVRIVDDPPTEGQLFLLAYAECNAVTGEDIRNLPRAEAERLHLPEADFWVFDSRLVALLNFDEADILLNAEVITEPAEVNRYMQAFDAAMHHATPYRRFAAQMKR</sequence>
<evidence type="ECO:0000313" key="3">
    <source>
        <dbReference type="Proteomes" id="UP001500443"/>
    </source>
</evidence>
<evidence type="ECO:0000259" key="1">
    <source>
        <dbReference type="Pfam" id="PF21806"/>
    </source>
</evidence>